<comment type="caution">
    <text evidence="1">The sequence shown here is derived from an EMBL/GenBank/DDBJ whole genome shotgun (WGS) entry which is preliminary data.</text>
</comment>
<dbReference type="STRING" id="229920.ADM99_13685"/>
<dbReference type="Proteomes" id="UP000050430">
    <property type="component" value="Unassembled WGS sequence"/>
</dbReference>
<sequence length="198" mass="22424">MFNTFKTPADVQAYLDATPYSPEDRNRCPVTVIKDRLAHCLDGGLFAALGLRFLGYPPILIDLQSEAGLDDDHVLAVYQQDGLWGAVAKSNFNGLRLREPVFRSLRELAMSYFEDYFNIDGVKSLRYYTIPLDLQILDSKNWMADDSGADVIEKILKHRRKVSLIPKNVAQKLNRVDELSYQAGMLGVNHDGLYKPKI</sequence>
<dbReference type="AlphaFoldDB" id="A0A0P6WWB4"/>
<dbReference type="EMBL" id="LGCK01000014">
    <property type="protein sequence ID" value="KPL70715.1"/>
    <property type="molecule type" value="Genomic_DNA"/>
</dbReference>
<protein>
    <submittedName>
        <fullName evidence="1">Uncharacterized protein</fullName>
    </submittedName>
</protein>
<organism evidence="1 2">
    <name type="scientific">Leptolinea tardivitalis</name>
    <dbReference type="NCBI Taxonomy" id="229920"/>
    <lineage>
        <taxon>Bacteria</taxon>
        <taxon>Bacillati</taxon>
        <taxon>Chloroflexota</taxon>
        <taxon>Anaerolineae</taxon>
        <taxon>Anaerolineales</taxon>
        <taxon>Anaerolineaceae</taxon>
        <taxon>Leptolinea</taxon>
    </lineage>
</organism>
<proteinExistence type="predicted"/>
<reference evidence="1 2" key="1">
    <citation type="submission" date="2015-07" db="EMBL/GenBank/DDBJ databases">
        <title>Genome sequence of Leptolinea tardivitalis DSM 16556.</title>
        <authorList>
            <person name="Hemp J."/>
            <person name="Ward L.M."/>
            <person name="Pace L.A."/>
            <person name="Fischer W.W."/>
        </authorList>
    </citation>
    <scope>NUCLEOTIDE SEQUENCE [LARGE SCALE GENOMIC DNA]</scope>
    <source>
        <strain evidence="1 2">YMTK-2</strain>
    </source>
</reference>
<name>A0A0P6WWB4_9CHLR</name>
<evidence type="ECO:0000313" key="1">
    <source>
        <dbReference type="EMBL" id="KPL70715.1"/>
    </source>
</evidence>
<evidence type="ECO:0000313" key="2">
    <source>
        <dbReference type="Proteomes" id="UP000050430"/>
    </source>
</evidence>
<gene>
    <name evidence="1" type="ORF">ADM99_13685</name>
</gene>
<keyword evidence="2" id="KW-1185">Reference proteome</keyword>
<accession>A0A0P6WWB4</accession>